<gene>
    <name evidence="2" type="ORF">B0A54_10846</name>
</gene>
<proteinExistence type="predicted"/>
<organism evidence="2 3">
    <name type="scientific">Friedmanniomyces endolithicus</name>
    <dbReference type="NCBI Taxonomy" id="329885"/>
    <lineage>
        <taxon>Eukaryota</taxon>
        <taxon>Fungi</taxon>
        <taxon>Dikarya</taxon>
        <taxon>Ascomycota</taxon>
        <taxon>Pezizomycotina</taxon>
        <taxon>Dothideomycetes</taxon>
        <taxon>Dothideomycetidae</taxon>
        <taxon>Mycosphaerellales</taxon>
        <taxon>Teratosphaeriaceae</taxon>
        <taxon>Friedmanniomyces</taxon>
    </lineage>
</organism>
<evidence type="ECO:0000313" key="3">
    <source>
        <dbReference type="Proteomes" id="UP000310066"/>
    </source>
</evidence>
<evidence type="ECO:0000313" key="2">
    <source>
        <dbReference type="EMBL" id="TKA40240.1"/>
    </source>
</evidence>
<feature type="compositionally biased region" description="Low complexity" evidence="1">
    <location>
        <begin position="22"/>
        <end position="36"/>
    </location>
</feature>
<evidence type="ECO:0000256" key="1">
    <source>
        <dbReference type="SAM" id="MobiDB-lite"/>
    </source>
</evidence>
<accession>A0A4U0UVV6</accession>
<dbReference type="EMBL" id="NAJP01000034">
    <property type="protein sequence ID" value="TKA40240.1"/>
    <property type="molecule type" value="Genomic_DNA"/>
</dbReference>
<dbReference type="OrthoDB" id="10453171at2759"/>
<reference evidence="2 3" key="1">
    <citation type="submission" date="2017-03" db="EMBL/GenBank/DDBJ databases">
        <title>Genomes of endolithic fungi from Antarctica.</title>
        <authorList>
            <person name="Coleine C."/>
            <person name="Masonjones S."/>
            <person name="Stajich J.E."/>
        </authorList>
    </citation>
    <scope>NUCLEOTIDE SEQUENCE [LARGE SCALE GENOMIC DNA]</scope>
    <source>
        <strain evidence="2 3">CCFEE 5311</strain>
    </source>
</reference>
<sequence>MKVMPTAYYSELKAHHLRAGTSKESGSGTPSNSSSRSRGDAWNYEASAEEVLYLHTKLTIKIDYFTQPLQEEANRIGMGKEHAQAVRDGTMLATASLRELEHFRSQKEKAVKAKVELSKTLGVSPEQYFGYFNDRVFTQPQGDGSMNHRGTPSYPLAGYRGEHMFNEGISEAQAGGYGRGVAYNQYGMNPGAASQDTDITMGHAGTQDPPSAKKRKSRCLPAKQAALAEFVAAMRIFDPAFTSSDSLAVGKATLEYARLNPRQSLLYTGPGPGRLIKAAHDNWSCVLGATWPHLRRMFNIPGALKQAKTVFFLACSLTDALEREEAEQEANEGAAAEESLFLPEDEDEE</sequence>
<comment type="caution">
    <text evidence="2">The sequence shown here is derived from an EMBL/GenBank/DDBJ whole genome shotgun (WGS) entry which is preliminary data.</text>
</comment>
<dbReference type="AlphaFoldDB" id="A0A4U0UVV6"/>
<feature type="region of interest" description="Disordered" evidence="1">
    <location>
        <begin position="324"/>
        <end position="349"/>
    </location>
</feature>
<dbReference type="Proteomes" id="UP000310066">
    <property type="component" value="Unassembled WGS sequence"/>
</dbReference>
<feature type="region of interest" description="Disordered" evidence="1">
    <location>
        <begin position="17"/>
        <end position="41"/>
    </location>
</feature>
<protein>
    <submittedName>
        <fullName evidence="2">Uncharacterized protein</fullName>
    </submittedName>
</protein>
<name>A0A4U0UVV6_9PEZI</name>